<name>A0A9K3PY27_9STRA</name>
<accession>A0A9K3PY27</accession>
<sequence length="161" mass="17795">MYSVPFHSDFMCAASSDATGRTNSSASFEKGGQINNLFTRLSLPLSMTALDPGFCSRNRSTYGPRSWKLIGSAISLRCPFWVGGKPVTQSYTESVDMRLRKDGRMDILVANPDPGGETGGGRACKKKPERNFWTWCGTAVAFLLAVELKESNTFTLWKMFD</sequence>
<comment type="caution">
    <text evidence="1">The sequence shown here is derived from an EMBL/GenBank/DDBJ whole genome shotgun (WGS) entry which is preliminary data.</text>
</comment>
<reference evidence="1" key="1">
    <citation type="journal article" date="2021" name="Sci. Rep.">
        <title>Diploid genomic architecture of Nitzschia inconspicua, an elite biomass production diatom.</title>
        <authorList>
            <person name="Oliver A."/>
            <person name="Podell S."/>
            <person name="Pinowska A."/>
            <person name="Traller J.C."/>
            <person name="Smith S.R."/>
            <person name="McClure R."/>
            <person name="Beliaev A."/>
            <person name="Bohutskyi P."/>
            <person name="Hill E.A."/>
            <person name="Rabines A."/>
            <person name="Zheng H."/>
            <person name="Allen L.Z."/>
            <person name="Kuo A."/>
            <person name="Grigoriev I.V."/>
            <person name="Allen A.E."/>
            <person name="Hazlebeck D."/>
            <person name="Allen E.E."/>
        </authorList>
    </citation>
    <scope>NUCLEOTIDE SEQUENCE</scope>
    <source>
        <strain evidence="1">Hildebrandi</strain>
    </source>
</reference>
<dbReference type="AlphaFoldDB" id="A0A9K3PY27"/>
<dbReference type="EMBL" id="JAGRRH010000013">
    <property type="protein sequence ID" value="KAG7361409.1"/>
    <property type="molecule type" value="Genomic_DNA"/>
</dbReference>
<protein>
    <submittedName>
        <fullName evidence="1">Uncharacterized protein</fullName>
    </submittedName>
</protein>
<reference evidence="1" key="2">
    <citation type="submission" date="2021-04" db="EMBL/GenBank/DDBJ databases">
        <authorList>
            <person name="Podell S."/>
        </authorList>
    </citation>
    <scope>NUCLEOTIDE SEQUENCE</scope>
    <source>
        <strain evidence="1">Hildebrandi</strain>
    </source>
</reference>
<organism evidence="1 2">
    <name type="scientific">Nitzschia inconspicua</name>
    <dbReference type="NCBI Taxonomy" id="303405"/>
    <lineage>
        <taxon>Eukaryota</taxon>
        <taxon>Sar</taxon>
        <taxon>Stramenopiles</taxon>
        <taxon>Ochrophyta</taxon>
        <taxon>Bacillariophyta</taxon>
        <taxon>Bacillariophyceae</taxon>
        <taxon>Bacillariophycidae</taxon>
        <taxon>Bacillariales</taxon>
        <taxon>Bacillariaceae</taxon>
        <taxon>Nitzschia</taxon>
    </lineage>
</organism>
<evidence type="ECO:0000313" key="2">
    <source>
        <dbReference type="Proteomes" id="UP000693970"/>
    </source>
</evidence>
<gene>
    <name evidence="1" type="ORF">IV203_036509</name>
</gene>
<keyword evidence="2" id="KW-1185">Reference proteome</keyword>
<dbReference type="Proteomes" id="UP000693970">
    <property type="component" value="Unassembled WGS sequence"/>
</dbReference>
<evidence type="ECO:0000313" key="1">
    <source>
        <dbReference type="EMBL" id="KAG7361409.1"/>
    </source>
</evidence>
<proteinExistence type="predicted"/>